<feature type="transmembrane region" description="Helical" evidence="1">
    <location>
        <begin position="160"/>
        <end position="177"/>
    </location>
</feature>
<feature type="transmembrane region" description="Helical" evidence="1">
    <location>
        <begin position="134"/>
        <end position="154"/>
    </location>
</feature>
<protein>
    <submittedName>
        <fullName evidence="2">Uncharacterized protein NEF1-1</fullName>
    </submittedName>
</protein>
<dbReference type="OrthoDB" id="10046650at2759"/>
<dbReference type="GeneID" id="9646290"/>
<feature type="transmembrane region" description="Helical" evidence="1">
    <location>
        <begin position="336"/>
        <end position="357"/>
    </location>
</feature>
<name>D8RG61_SELML</name>
<dbReference type="OMA" id="LLWWMYR"/>
<dbReference type="InParanoid" id="D8RG61"/>
<dbReference type="FunCoup" id="D8RG61">
    <property type="interactions" value="1617"/>
</dbReference>
<keyword evidence="1" id="KW-0472">Membrane</keyword>
<feature type="transmembrane region" description="Helical" evidence="1">
    <location>
        <begin position="93"/>
        <end position="113"/>
    </location>
</feature>
<dbReference type="PANTHER" id="PTHR35313">
    <property type="entry name" value="NO EXINE FORMATION 1"/>
    <property type="match status" value="1"/>
</dbReference>
<keyword evidence="1" id="KW-1133">Transmembrane helix</keyword>
<dbReference type="eggNOG" id="ENOG502QRPB">
    <property type="taxonomic scope" value="Eukaryota"/>
</dbReference>
<accession>D8RG61</accession>
<feature type="transmembrane region" description="Helical" evidence="1">
    <location>
        <begin position="874"/>
        <end position="895"/>
    </location>
</feature>
<feature type="transmembrane region" description="Helical" evidence="1">
    <location>
        <begin position="726"/>
        <end position="750"/>
    </location>
</feature>
<feature type="transmembrane region" description="Helical" evidence="1">
    <location>
        <begin position="528"/>
        <end position="546"/>
    </location>
</feature>
<feature type="transmembrane region" description="Helical" evidence="1">
    <location>
        <begin position="808"/>
        <end position="826"/>
    </location>
</feature>
<feature type="transmembrane region" description="Helical" evidence="1">
    <location>
        <begin position="594"/>
        <end position="612"/>
    </location>
</feature>
<feature type="transmembrane region" description="Helical" evidence="1">
    <location>
        <begin position="309"/>
        <end position="329"/>
    </location>
</feature>
<dbReference type="AlphaFoldDB" id="D8RG61"/>
<feature type="transmembrane region" description="Helical" evidence="1">
    <location>
        <begin position="973"/>
        <end position="998"/>
    </location>
</feature>
<feature type="transmembrane region" description="Helical" evidence="1">
    <location>
        <begin position="68"/>
        <end position="87"/>
    </location>
</feature>
<feature type="transmembrane region" description="Helical" evidence="1">
    <location>
        <begin position="664"/>
        <end position="690"/>
    </location>
</feature>
<feature type="transmembrane region" description="Helical" evidence="1">
    <location>
        <begin position="377"/>
        <end position="396"/>
    </location>
</feature>
<feature type="transmembrane region" description="Helical" evidence="1">
    <location>
        <begin position="198"/>
        <end position="221"/>
    </location>
</feature>
<feature type="transmembrane region" description="Helical" evidence="1">
    <location>
        <begin position="757"/>
        <end position="775"/>
    </location>
</feature>
<organism evidence="3">
    <name type="scientific">Selaginella moellendorffii</name>
    <name type="common">Spikemoss</name>
    <dbReference type="NCBI Taxonomy" id="88036"/>
    <lineage>
        <taxon>Eukaryota</taxon>
        <taxon>Viridiplantae</taxon>
        <taxon>Streptophyta</taxon>
        <taxon>Embryophyta</taxon>
        <taxon>Tracheophyta</taxon>
        <taxon>Lycopodiopsida</taxon>
        <taxon>Selaginellales</taxon>
        <taxon>Selaginellaceae</taxon>
        <taxon>Selaginella</taxon>
    </lineage>
</organism>
<evidence type="ECO:0000256" key="1">
    <source>
        <dbReference type="SAM" id="Phobius"/>
    </source>
</evidence>
<gene>
    <name evidence="2" type="primary">NEF1-1</name>
    <name evidence="2" type="ORF">SELMODRAFT_92814</name>
</gene>
<dbReference type="HOGENOM" id="CLU_296236_0_0_1"/>
<keyword evidence="1" id="KW-0812">Transmembrane</keyword>
<sequence length="1056" mass="114195">MAASRRPPVDELRSTGFKHNARMGMALAPCAALMLGMGGKPVSATLTVGLMISYILDSLLLKRAAFFGVWGSLFAAGIAFFVTGINLSSSSWALQGLGLLVLMELIFLIGVWASLQFRWLQLENPSVVIALERLLFATTPIVAGACQTWGIVAAAGVEHAAFYLMAVQFVLYWLFSLPRTSSFKSKPEKSYGGQIPEGSLLIGPLEGCLHTLMLLFLPLALHLGIHHRRLGSANAIAELVLLFFVPLLFQLYASTKGALWWLAKDHRQLDHFRLVNGAIALVAVILSLEVRVVFFAFHQYIQIPPPFNYLLVTLGLLGGAAAVGLFLLGRVGNTPLTALLLVAALSSSLVLGMPLKFLPAPIISAAFLGHYLASRNLGSYFLFAVSASVSVTWFVFHNYWSLSIWVGGSEIKSICKLLIASASIALGVPGLSTLPGKARYLTDISLIGHAALVCNLENKLYNYPGIYYGYTDDVIYPSYAVVLSTTFGLLVTRRLAANNFVTSLGAWVIYCLYASKLGMLLLSSRTVLWSSVVLLLAVSPPVLLYKQKGKTGSRMKPWQGFAHAVVILAAVFWCQSTIIEALEWSFGRRPSDSVILGSMILLAGFASAPIVVQHFNHLQAARRSLVLVLATGLLFMLLQPPLPWSFSRRTFYVREIDYSDDEAIYGGIAAVPTWSTWLLLATAITTLAALSSALPVQHFVTLRFFYAIGVGANLGIYIAARYFPELVIIGVLLLVAMVSASLFLVFVLLPSASSPRFVPWLFGLLVSLLPVMYLLEGQLRGGWDQTGGDGDEKLVSILALRGARSSLLGLYAAIFMLIALVIKLQLASILREKGGVHTGGGGGAGFVPKHRLLQQQRASHMSPLTVKKLSAEGAWMPAVGNIATIGSFLLCIVLNRHLTGGSDRAVLFLAPILLLLNQDTNLVTGFGDRQRYLPLCAAVSIYLAISSAIKVWGEVWHGHESSSWGMEMGGAGVIYAAKNTVLLAMVIPSHAVFNLFLWNQARASDMALLVTSPLNAPAIVAADVGSIRGLALLGVIYALLQFMISRRIRIAGMKYI</sequence>
<feature type="transmembrane region" description="Helical" evidence="1">
    <location>
        <begin position="504"/>
        <end position="522"/>
    </location>
</feature>
<feature type="transmembrane region" description="Helical" evidence="1">
    <location>
        <begin position="1018"/>
        <end position="1040"/>
    </location>
</feature>
<keyword evidence="3" id="KW-1185">Reference proteome</keyword>
<dbReference type="PANTHER" id="PTHR35313:SF1">
    <property type="entry name" value="NO EXINE FORMATION 1"/>
    <property type="match status" value="1"/>
</dbReference>
<feature type="transmembrane region" description="Helical" evidence="1">
    <location>
        <begin position="624"/>
        <end position="644"/>
    </location>
</feature>
<feature type="transmembrane region" description="Helical" evidence="1">
    <location>
        <begin position="274"/>
        <end position="297"/>
    </location>
</feature>
<proteinExistence type="predicted"/>
<feature type="transmembrane region" description="Helical" evidence="1">
    <location>
        <begin position="44"/>
        <end position="61"/>
    </location>
</feature>
<dbReference type="Proteomes" id="UP000001514">
    <property type="component" value="Unassembled WGS sequence"/>
</dbReference>
<evidence type="ECO:0000313" key="3">
    <source>
        <dbReference type="Proteomes" id="UP000001514"/>
    </source>
</evidence>
<dbReference type="STRING" id="88036.D8RG61"/>
<feature type="transmembrane region" description="Helical" evidence="1">
    <location>
        <begin position="702"/>
        <end position="720"/>
    </location>
</feature>
<reference evidence="2 3" key="1">
    <citation type="journal article" date="2011" name="Science">
        <title>The Selaginella genome identifies genetic changes associated with the evolution of vascular plants.</title>
        <authorList>
            <person name="Banks J.A."/>
            <person name="Nishiyama T."/>
            <person name="Hasebe M."/>
            <person name="Bowman J.L."/>
            <person name="Gribskov M."/>
            <person name="dePamphilis C."/>
            <person name="Albert V.A."/>
            <person name="Aono N."/>
            <person name="Aoyama T."/>
            <person name="Ambrose B.A."/>
            <person name="Ashton N.W."/>
            <person name="Axtell M.J."/>
            <person name="Barker E."/>
            <person name="Barker M.S."/>
            <person name="Bennetzen J.L."/>
            <person name="Bonawitz N.D."/>
            <person name="Chapple C."/>
            <person name="Cheng C."/>
            <person name="Correa L.G."/>
            <person name="Dacre M."/>
            <person name="DeBarry J."/>
            <person name="Dreyer I."/>
            <person name="Elias M."/>
            <person name="Engstrom E.M."/>
            <person name="Estelle M."/>
            <person name="Feng L."/>
            <person name="Finet C."/>
            <person name="Floyd S.K."/>
            <person name="Frommer W.B."/>
            <person name="Fujita T."/>
            <person name="Gramzow L."/>
            <person name="Gutensohn M."/>
            <person name="Harholt J."/>
            <person name="Hattori M."/>
            <person name="Heyl A."/>
            <person name="Hirai T."/>
            <person name="Hiwatashi Y."/>
            <person name="Ishikawa M."/>
            <person name="Iwata M."/>
            <person name="Karol K.G."/>
            <person name="Koehler B."/>
            <person name="Kolukisaoglu U."/>
            <person name="Kubo M."/>
            <person name="Kurata T."/>
            <person name="Lalonde S."/>
            <person name="Li K."/>
            <person name="Li Y."/>
            <person name="Litt A."/>
            <person name="Lyons E."/>
            <person name="Manning G."/>
            <person name="Maruyama T."/>
            <person name="Michael T.P."/>
            <person name="Mikami K."/>
            <person name="Miyazaki S."/>
            <person name="Morinaga S."/>
            <person name="Murata T."/>
            <person name="Mueller-Roeber B."/>
            <person name="Nelson D.R."/>
            <person name="Obara M."/>
            <person name="Oguri Y."/>
            <person name="Olmstead R.G."/>
            <person name="Onodera N."/>
            <person name="Petersen B.L."/>
            <person name="Pils B."/>
            <person name="Prigge M."/>
            <person name="Rensing S.A."/>
            <person name="Riano-Pachon D.M."/>
            <person name="Roberts A.W."/>
            <person name="Sato Y."/>
            <person name="Scheller H.V."/>
            <person name="Schulz B."/>
            <person name="Schulz C."/>
            <person name="Shakirov E.V."/>
            <person name="Shibagaki N."/>
            <person name="Shinohara N."/>
            <person name="Shippen D.E."/>
            <person name="Soerensen I."/>
            <person name="Sotooka R."/>
            <person name="Sugimoto N."/>
            <person name="Sugita M."/>
            <person name="Sumikawa N."/>
            <person name="Tanurdzic M."/>
            <person name="Theissen G."/>
            <person name="Ulvskov P."/>
            <person name="Wakazuki S."/>
            <person name="Weng J.K."/>
            <person name="Willats W.W."/>
            <person name="Wipf D."/>
            <person name="Wolf P.G."/>
            <person name="Yang L."/>
            <person name="Zimmer A.D."/>
            <person name="Zhu Q."/>
            <person name="Mitros T."/>
            <person name="Hellsten U."/>
            <person name="Loque D."/>
            <person name="Otillar R."/>
            <person name="Salamov A."/>
            <person name="Schmutz J."/>
            <person name="Shapiro H."/>
            <person name="Lindquist E."/>
            <person name="Lucas S."/>
            <person name="Rokhsar D."/>
            <person name="Grigoriev I.V."/>
        </authorList>
    </citation>
    <scope>NUCLEOTIDE SEQUENCE [LARGE SCALE GENOMIC DNA]</scope>
</reference>
<feature type="transmembrane region" description="Helical" evidence="1">
    <location>
        <begin position="233"/>
        <end position="253"/>
    </location>
</feature>
<dbReference type="EMBL" id="GL377578">
    <property type="protein sequence ID" value="EFJ29240.1"/>
    <property type="molecule type" value="Genomic_DNA"/>
</dbReference>
<feature type="transmembrane region" description="Helical" evidence="1">
    <location>
        <begin position="417"/>
        <end position="436"/>
    </location>
</feature>
<feature type="transmembrane region" description="Helical" evidence="1">
    <location>
        <begin position="474"/>
        <end position="492"/>
    </location>
</feature>
<evidence type="ECO:0000313" key="2">
    <source>
        <dbReference type="EMBL" id="EFJ29240.1"/>
    </source>
</evidence>
<dbReference type="Gramene" id="EFJ29240">
    <property type="protein sequence ID" value="EFJ29240"/>
    <property type="gene ID" value="SELMODRAFT_92814"/>
</dbReference>
<dbReference type="KEGG" id="smo:SELMODRAFT_92814"/>